<dbReference type="OrthoDB" id="9778331at2"/>
<dbReference type="AlphaFoldDB" id="A0A1H7X666"/>
<dbReference type="InterPro" id="IPR023090">
    <property type="entry name" value="UPF0702_alpha/beta_dom_sf"/>
</dbReference>
<feature type="transmembrane region" description="Helical" evidence="7">
    <location>
        <begin position="41"/>
        <end position="61"/>
    </location>
</feature>
<feature type="domain" description="YetF C-terminal" evidence="8">
    <location>
        <begin position="92"/>
        <end position="160"/>
    </location>
</feature>
<evidence type="ECO:0000256" key="5">
    <source>
        <dbReference type="ARBA" id="ARBA00022989"/>
    </source>
</evidence>
<comment type="subcellular location">
    <subcellularLocation>
        <location evidence="1">Cell membrane</location>
        <topology evidence="1">Multi-pass membrane protein</topology>
    </subcellularLocation>
</comment>
<evidence type="ECO:0000256" key="6">
    <source>
        <dbReference type="ARBA" id="ARBA00023136"/>
    </source>
</evidence>
<feature type="transmembrane region" description="Helical" evidence="7">
    <location>
        <begin position="16"/>
        <end position="34"/>
    </location>
</feature>
<dbReference type="Proteomes" id="UP000198953">
    <property type="component" value="Unassembled WGS sequence"/>
</dbReference>
<evidence type="ECO:0000256" key="3">
    <source>
        <dbReference type="ARBA" id="ARBA00022475"/>
    </source>
</evidence>
<dbReference type="EMBL" id="FOBF01000011">
    <property type="protein sequence ID" value="SEM29145.1"/>
    <property type="molecule type" value="Genomic_DNA"/>
</dbReference>
<comment type="similarity">
    <text evidence="2">Belongs to the UPF0702 family.</text>
</comment>
<dbReference type="PANTHER" id="PTHR34582">
    <property type="entry name" value="UPF0702 TRANSMEMBRANE PROTEIN YCAP"/>
    <property type="match status" value="1"/>
</dbReference>
<protein>
    <submittedName>
        <fullName evidence="9">Uncharacterized membrane protein YcaP, DUF421 family</fullName>
    </submittedName>
</protein>
<dbReference type="STRING" id="46177.SAMN05660976_04765"/>
<dbReference type="Gene3D" id="3.30.240.20">
    <property type="entry name" value="bsu07140 like domains"/>
    <property type="match status" value="1"/>
</dbReference>
<evidence type="ECO:0000256" key="4">
    <source>
        <dbReference type="ARBA" id="ARBA00022692"/>
    </source>
</evidence>
<evidence type="ECO:0000256" key="1">
    <source>
        <dbReference type="ARBA" id="ARBA00004651"/>
    </source>
</evidence>
<dbReference type="InterPro" id="IPR007353">
    <property type="entry name" value="DUF421"/>
</dbReference>
<keyword evidence="3" id="KW-1003">Cell membrane</keyword>
<name>A0A1H7X666_9ACTN</name>
<keyword evidence="4 7" id="KW-0812">Transmembrane</keyword>
<sequence>MWHDMLTMQVPILEKVARTVLVYALIVVLFRLAGKRGLANLNTFDFVVIFLLSNVVQNAVIGPDDSLLGGAVGAVTLVVVNAVLTRWLARDERAERILEGTATEVIRDGRVVESATRRLSLRRGQLATAVRLQNGETIDDVAVGRLEPDGHLVIVLKPEETGATRADVHRLEERLAAIEALLRDRHAGHGHASS</sequence>
<keyword evidence="5 7" id="KW-1133">Transmembrane helix</keyword>
<evidence type="ECO:0000313" key="9">
    <source>
        <dbReference type="EMBL" id="SEM29145.1"/>
    </source>
</evidence>
<gene>
    <name evidence="9" type="ORF">SAMN05660976_04765</name>
</gene>
<feature type="transmembrane region" description="Helical" evidence="7">
    <location>
        <begin position="67"/>
        <end position="89"/>
    </location>
</feature>
<evidence type="ECO:0000313" key="10">
    <source>
        <dbReference type="Proteomes" id="UP000198953"/>
    </source>
</evidence>
<evidence type="ECO:0000256" key="7">
    <source>
        <dbReference type="SAM" id="Phobius"/>
    </source>
</evidence>
<dbReference type="PANTHER" id="PTHR34582:SF6">
    <property type="entry name" value="UPF0702 TRANSMEMBRANE PROTEIN YCAP"/>
    <property type="match status" value="1"/>
</dbReference>
<proteinExistence type="inferred from homology"/>
<evidence type="ECO:0000259" key="8">
    <source>
        <dbReference type="Pfam" id="PF04239"/>
    </source>
</evidence>
<organism evidence="9 10">
    <name type="scientific">Nonomuraea pusilla</name>
    <dbReference type="NCBI Taxonomy" id="46177"/>
    <lineage>
        <taxon>Bacteria</taxon>
        <taxon>Bacillati</taxon>
        <taxon>Actinomycetota</taxon>
        <taxon>Actinomycetes</taxon>
        <taxon>Streptosporangiales</taxon>
        <taxon>Streptosporangiaceae</taxon>
        <taxon>Nonomuraea</taxon>
    </lineage>
</organism>
<reference evidence="9 10" key="1">
    <citation type="submission" date="2016-10" db="EMBL/GenBank/DDBJ databases">
        <authorList>
            <person name="de Groot N.N."/>
        </authorList>
    </citation>
    <scope>NUCLEOTIDE SEQUENCE [LARGE SCALE GENOMIC DNA]</scope>
    <source>
        <strain evidence="9 10">DSM 43357</strain>
    </source>
</reference>
<keyword evidence="6 7" id="KW-0472">Membrane</keyword>
<evidence type="ECO:0000256" key="2">
    <source>
        <dbReference type="ARBA" id="ARBA00006448"/>
    </source>
</evidence>
<accession>A0A1H7X666</accession>
<dbReference type="RefSeq" id="WP_091102851.1">
    <property type="nucleotide sequence ID" value="NZ_FOBF01000011.1"/>
</dbReference>
<keyword evidence="10" id="KW-1185">Reference proteome</keyword>
<dbReference type="GO" id="GO:0005886">
    <property type="term" value="C:plasma membrane"/>
    <property type="evidence" value="ECO:0007669"/>
    <property type="project" value="UniProtKB-SubCell"/>
</dbReference>
<dbReference type="Pfam" id="PF04239">
    <property type="entry name" value="DUF421"/>
    <property type="match status" value="1"/>
</dbReference>